<dbReference type="Proteomes" id="UP000031512">
    <property type="component" value="Chromosome 1"/>
</dbReference>
<dbReference type="GO" id="GO:0006364">
    <property type="term" value="P:rRNA processing"/>
    <property type="evidence" value="ECO:0007669"/>
    <property type="project" value="UniProtKB-KW"/>
</dbReference>
<accession>L0AXR6</accession>
<dbReference type="KEGG" id="beq:BEWA_026600"/>
<dbReference type="GO" id="GO:0032040">
    <property type="term" value="C:small-subunit processome"/>
    <property type="evidence" value="ECO:0007669"/>
    <property type="project" value="TreeGrafter"/>
</dbReference>
<dbReference type="GeneID" id="15806877"/>
<evidence type="ECO:0000256" key="1">
    <source>
        <dbReference type="ARBA" id="ARBA00004604"/>
    </source>
</evidence>
<keyword evidence="7" id="KW-1185">Reference proteome</keyword>
<evidence type="ECO:0000256" key="5">
    <source>
        <dbReference type="ARBA" id="ARBA00023242"/>
    </source>
</evidence>
<dbReference type="PANTHER" id="PTHR18359:SF0">
    <property type="entry name" value="U3 SMALL NUCLEOLAR RNA-ASSOCIATED PROTEIN 18 HOMOLOG"/>
    <property type="match status" value="1"/>
</dbReference>
<gene>
    <name evidence="6" type="ORF">BEWA_026600</name>
</gene>
<evidence type="ECO:0000256" key="2">
    <source>
        <dbReference type="ARBA" id="ARBA00022552"/>
    </source>
</evidence>
<keyword evidence="4" id="KW-0677">Repeat</keyword>
<protein>
    <submittedName>
        <fullName evidence="6">Uncharacterized protein</fullName>
    </submittedName>
</protein>
<dbReference type="eggNOG" id="KOG2055">
    <property type="taxonomic scope" value="Eukaryota"/>
</dbReference>
<dbReference type="VEuPathDB" id="PiroplasmaDB:BEWA_026600"/>
<evidence type="ECO:0000313" key="6">
    <source>
        <dbReference type="EMBL" id="AFZ79811.1"/>
    </source>
</evidence>
<dbReference type="InterPro" id="IPR045161">
    <property type="entry name" value="Utp18"/>
</dbReference>
<dbReference type="AlphaFoldDB" id="L0AXR6"/>
<dbReference type="STRING" id="1537102.L0AXR6"/>
<reference evidence="6 7" key="1">
    <citation type="journal article" date="2012" name="BMC Genomics">
        <title>Comparative genomic analysis and phylogenetic position of Theileria equi.</title>
        <authorList>
            <person name="Kappmeyer L.S."/>
            <person name="Thiagarajan M."/>
            <person name="Herndon D.R."/>
            <person name="Ramsay J.D."/>
            <person name="Caler E."/>
            <person name="Djikeng A."/>
            <person name="Gillespie J.J."/>
            <person name="Lau A.O."/>
            <person name="Roalson E.H."/>
            <person name="Silva J.C."/>
            <person name="Silva M.G."/>
            <person name="Suarez C.E."/>
            <person name="Ueti M.W."/>
            <person name="Nene V.M."/>
            <person name="Mealey R.H."/>
            <person name="Knowles D.P."/>
            <person name="Brayton K.A."/>
        </authorList>
    </citation>
    <scope>NUCLEOTIDE SEQUENCE [LARGE SCALE GENOMIC DNA]</scope>
    <source>
        <strain evidence="6 7">WA</strain>
    </source>
</reference>
<dbReference type="Gene3D" id="2.130.10.10">
    <property type="entry name" value="YVTN repeat-like/Quinoprotein amine dehydrogenase"/>
    <property type="match status" value="1"/>
</dbReference>
<dbReference type="GO" id="GO:0034388">
    <property type="term" value="C:Pwp2p-containing subcomplex of 90S preribosome"/>
    <property type="evidence" value="ECO:0007669"/>
    <property type="project" value="TreeGrafter"/>
</dbReference>
<dbReference type="InterPro" id="IPR036322">
    <property type="entry name" value="WD40_repeat_dom_sf"/>
</dbReference>
<dbReference type="SUPFAM" id="SSF50978">
    <property type="entry name" value="WD40 repeat-like"/>
    <property type="match status" value="1"/>
</dbReference>
<dbReference type="EMBL" id="CP001669">
    <property type="protein sequence ID" value="AFZ79811.1"/>
    <property type="molecule type" value="Genomic_DNA"/>
</dbReference>
<keyword evidence="3" id="KW-0853">WD repeat</keyword>
<name>L0AXR6_THEEQ</name>
<keyword evidence="5" id="KW-0539">Nucleus</keyword>
<evidence type="ECO:0000313" key="7">
    <source>
        <dbReference type="Proteomes" id="UP000031512"/>
    </source>
</evidence>
<organism evidence="6 7">
    <name type="scientific">Theileria equi strain WA</name>
    <dbReference type="NCBI Taxonomy" id="1537102"/>
    <lineage>
        <taxon>Eukaryota</taxon>
        <taxon>Sar</taxon>
        <taxon>Alveolata</taxon>
        <taxon>Apicomplexa</taxon>
        <taxon>Aconoidasida</taxon>
        <taxon>Piroplasmida</taxon>
        <taxon>Theileriidae</taxon>
        <taxon>Theileria</taxon>
    </lineage>
</organism>
<sequence>MNASCAGIGFHSNSLISCDADANVYEWDIVGGRCRFKFKDNHSVHISSFALSHPFGENVRNAFLANGSTSGFLNVYPMFSQKDDQSHLVQNELVKSFGNLSTEVTSIATDSTGNFIVYSSVHKRNALRIVYTPSFKVIANWPTDKINLGRVTSLSFCSQQNTLAIGNKRGKIQFYKIIA</sequence>
<dbReference type="InterPro" id="IPR015943">
    <property type="entry name" value="WD40/YVTN_repeat-like_dom_sf"/>
</dbReference>
<comment type="subcellular location">
    <subcellularLocation>
        <location evidence="1">Nucleus</location>
        <location evidence="1">Nucleolus</location>
    </subcellularLocation>
</comment>
<dbReference type="PANTHER" id="PTHR18359">
    <property type="entry name" value="WD-REPEAT PROTEIN-RELATED"/>
    <property type="match status" value="1"/>
</dbReference>
<dbReference type="RefSeq" id="XP_004829477.1">
    <property type="nucleotide sequence ID" value="XM_004829420.1"/>
</dbReference>
<evidence type="ECO:0000256" key="3">
    <source>
        <dbReference type="ARBA" id="ARBA00022574"/>
    </source>
</evidence>
<keyword evidence="2" id="KW-0698">rRNA processing</keyword>
<dbReference type="OrthoDB" id="360149at2759"/>
<proteinExistence type="predicted"/>
<evidence type="ECO:0000256" key="4">
    <source>
        <dbReference type="ARBA" id="ARBA00022737"/>
    </source>
</evidence>